<reference evidence="6 7" key="2">
    <citation type="submission" date="2020-07" db="EMBL/GenBank/DDBJ databases">
        <title>Genome assembly of wild tea tree DASZ reveals pedigree and selection history of tea varieties.</title>
        <authorList>
            <person name="Zhang W."/>
        </authorList>
    </citation>
    <scope>NUCLEOTIDE SEQUENCE [LARGE SCALE GENOMIC DNA]</scope>
    <source>
        <strain evidence="7">cv. G240</strain>
        <tissue evidence="6">Leaf</tissue>
    </source>
</reference>
<dbReference type="Pfam" id="PF00221">
    <property type="entry name" value="Lyase_aromatic"/>
    <property type="match status" value="1"/>
</dbReference>
<comment type="function">
    <text evidence="1">This is a key enzyme of plant metabolism catalyzing the first reaction in the biosynthesis from L-phenylalanine of a wide variety of natural products based on the phenylpropane skeleton.</text>
</comment>
<dbReference type="Proteomes" id="UP000593564">
    <property type="component" value="Unassembled WGS sequence"/>
</dbReference>
<comment type="subunit">
    <text evidence="3">Homotetramer.</text>
</comment>
<dbReference type="Gene3D" id="1.10.275.10">
    <property type="entry name" value="Fumarase/aspartase (N-terminal domain)"/>
    <property type="match status" value="1"/>
</dbReference>
<evidence type="ECO:0000256" key="1">
    <source>
        <dbReference type="ARBA" id="ARBA00002235"/>
    </source>
</evidence>
<evidence type="ECO:0000256" key="3">
    <source>
        <dbReference type="ARBA" id="ARBA00011881"/>
    </source>
</evidence>
<evidence type="ECO:0000256" key="2">
    <source>
        <dbReference type="ARBA" id="ARBA00007238"/>
    </source>
</evidence>
<dbReference type="EMBL" id="JACBKZ010000010">
    <property type="protein sequence ID" value="KAF5941060.1"/>
    <property type="molecule type" value="Genomic_DNA"/>
</dbReference>
<evidence type="ECO:0000256" key="5">
    <source>
        <dbReference type="ARBA" id="ARBA00023232"/>
    </source>
</evidence>
<dbReference type="GO" id="GO:0006559">
    <property type="term" value="P:L-phenylalanine catabolic process"/>
    <property type="evidence" value="ECO:0007669"/>
    <property type="project" value="UniProtKB-KW"/>
</dbReference>
<evidence type="ECO:0000313" key="7">
    <source>
        <dbReference type="Proteomes" id="UP000593564"/>
    </source>
</evidence>
<comment type="caution">
    <text evidence="6">The sequence shown here is derived from an EMBL/GenBank/DDBJ whole genome shotgun (WGS) entry which is preliminary data.</text>
</comment>
<name>A0A7J7GK61_CAMSI</name>
<dbReference type="GO" id="GO:0045548">
    <property type="term" value="F:phenylalanine ammonia-lyase activity"/>
    <property type="evidence" value="ECO:0007669"/>
    <property type="project" value="UniProtKB-EC"/>
</dbReference>
<dbReference type="InterPro" id="IPR024083">
    <property type="entry name" value="Fumarase/histidase_N"/>
</dbReference>
<dbReference type="PANTHER" id="PTHR10362">
    <property type="entry name" value="HISTIDINE AMMONIA-LYASE"/>
    <property type="match status" value="1"/>
</dbReference>
<dbReference type="InterPro" id="IPR001106">
    <property type="entry name" value="Aromatic_Lyase"/>
</dbReference>
<evidence type="ECO:0000256" key="4">
    <source>
        <dbReference type="ARBA" id="ARBA00012139"/>
    </source>
</evidence>
<gene>
    <name evidence="6" type="ORF">HYC85_022227</name>
</gene>
<sequence length="117" mass="12640">MESMNKGTNSYGVTTGFGATSHRRTNQGAALQKELISKDVDVCAYKDFVCNRFSNAGIFGNGIESSHTLPHCAARAAMLVRINTLFQGYSGIRFEILEAITNLHACLSAAQSPPWAI</sequence>
<dbReference type="InterPro" id="IPR008948">
    <property type="entry name" value="L-Aspartase-like"/>
</dbReference>
<protein>
    <recommendedName>
        <fullName evidence="4">phenylalanine ammonia-lyase</fullName>
        <ecNumber evidence="4">4.3.1.24</ecNumber>
    </recommendedName>
</protein>
<dbReference type="AlphaFoldDB" id="A0A7J7GK61"/>
<keyword evidence="7" id="KW-1185">Reference proteome</keyword>
<evidence type="ECO:0000313" key="6">
    <source>
        <dbReference type="EMBL" id="KAF5941060.1"/>
    </source>
</evidence>
<comment type="similarity">
    <text evidence="2">Belongs to the PAL/histidase family.</text>
</comment>
<accession>A0A7J7GK61</accession>
<dbReference type="SUPFAM" id="SSF48557">
    <property type="entry name" value="L-aspartase-like"/>
    <property type="match status" value="1"/>
</dbReference>
<keyword evidence="5" id="KW-0585">Phenylalanine catabolism</keyword>
<proteinExistence type="inferred from homology"/>
<reference evidence="7" key="1">
    <citation type="journal article" date="2020" name="Nat. Commun.">
        <title>Genome assembly of wild tea tree DASZ reveals pedigree and selection history of tea varieties.</title>
        <authorList>
            <person name="Zhang W."/>
            <person name="Zhang Y."/>
            <person name="Qiu H."/>
            <person name="Guo Y."/>
            <person name="Wan H."/>
            <person name="Zhang X."/>
            <person name="Scossa F."/>
            <person name="Alseekh S."/>
            <person name="Zhang Q."/>
            <person name="Wang P."/>
            <person name="Xu L."/>
            <person name="Schmidt M.H."/>
            <person name="Jia X."/>
            <person name="Li D."/>
            <person name="Zhu A."/>
            <person name="Guo F."/>
            <person name="Chen W."/>
            <person name="Ni D."/>
            <person name="Usadel B."/>
            <person name="Fernie A.R."/>
            <person name="Wen W."/>
        </authorList>
    </citation>
    <scope>NUCLEOTIDE SEQUENCE [LARGE SCALE GENOMIC DNA]</scope>
    <source>
        <strain evidence="7">cv. G240</strain>
    </source>
</reference>
<dbReference type="EC" id="4.3.1.24" evidence="4"/>
<organism evidence="6 7">
    <name type="scientific">Camellia sinensis</name>
    <name type="common">Tea plant</name>
    <name type="synonym">Thea sinensis</name>
    <dbReference type="NCBI Taxonomy" id="4442"/>
    <lineage>
        <taxon>Eukaryota</taxon>
        <taxon>Viridiplantae</taxon>
        <taxon>Streptophyta</taxon>
        <taxon>Embryophyta</taxon>
        <taxon>Tracheophyta</taxon>
        <taxon>Spermatophyta</taxon>
        <taxon>Magnoliopsida</taxon>
        <taxon>eudicotyledons</taxon>
        <taxon>Gunneridae</taxon>
        <taxon>Pentapetalae</taxon>
        <taxon>asterids</taxon>
        <taxon>Ericales</taxon>
        <taxon>Theaceae</taxon>
        <taxon>Camellia</taxon>
    </lineage>
</organism>